<feature type="region of interest" description="Disordered" evidence="1">
    <location>
        <begin position="697"/>
        <end position="743"/>
    </location>
</feature>
<feature type="compositionally biased region" description="Gly residues" evidence="1">
    <location>
        <begin position="111"/>
        <end position="120"/>
    </location>
</feature>
<evidence type="ECO:0000256" key="1">
    <source>
        <dbReference type="SAM" id="MobiDB-lite"/>
    </source>
</evidence>
<dbReference type="Gene3D" id="2.60.40.640">
    <property type="match status" value="1"/>
</dbReference>
<dbReference type="AlphaFoldDB" id="A0A835W1G9"/>
<keyword evidence="3" id="KW-1185">Reference proteome</keyword>
<dbReference type="InterPro" id="IPR014752">
    <property type="entry name" value="Arrestin-like_C"/>
</dbReference>
<sequence>MIPGLKAQANSIAVVLERVHYNPGDVIRGAVLINVVDANLARPASVDVAVTGAERTAWVREKAAALTGIKLGHGGTNVFYKLRKVLHTWPAESAAAAGAAGPSSSSAAANGHGGSGGGAGPSQSQLQPQQVQLHFRFLLPLSGTPPTTEVDIAEANTWTASPFYRLKAAVWYEVRARCGPNLEAAVHLQVLPLQAPPPGPPLVLKGRADVWKDSCAGWCCGLCAGRSEMERGGVEACLRVVGGVLCAGTTAEVNLEIKNHSTHMGFPAGSGVLCLRRKLVLREEPTERSRGAWDEWEAVRVPIPVALPPGASYTGDSAIRLQLAVPTHADQSTSLTAYPVTSAGATAAAGTSIASTLSRLASARPGALTTAPSHPPRSAASAAAPSAQAAAVQEGQPTAPQSATVLAPRIGSVGGAAGPSPLSPFMAQHGLQLASNTNTTATTNNNTSAAAGLPPAALGSRLSASGPQLKSAPSAVGASGAALSGASSGARPRPLVHVSYTLRLRYERKGLLGTCLAEMDADCPVFAKATQEALAPTHSEAGPHGGAHSGHSGHRAAGSGGGGAGNGSAGGGAAGGGAAGGGGGGGRADSQYGMEMPPLPEWWCPTVVERVVDLDSALNAERASLGQGGLIAGPGPSNLGPGAQAAAVSAISALGPGLSGYGKGRSGGGGGSSRHLANGGGAAAAAGAAGAASGAGAGGSAAAAGGSPRAPPPEAADPPEAGAADLAVPADGAGAAPGGGAAVGAGAKASIVIEIEPHDSTGAAS</sequence>
<feature type="region of interest" description="Disordered" evidence="1">
    <location>
        <begin position="537"/>
        <end position="568"/>
    </location>
</feature>
<reference evidence="2" key="1">
    <citation type="journal article" date="2020" name="bioRxiv">
        <title>Comparative genomics of Chlamydomonas.</title>
        <authorList>
            <person name="Craig R.J."/>
            <person name="Hasan A.R."/>
            <person name="Ness R.W."/>
            <person name="Keightley P.D."/>
        </authorList>
    </citation>
    <scope>NUCLEOTIDE SEQUENCE</scope>
    <source>
        <strain evidence="2">SAG 7.73</strain>
    </source>
</reference>
<feature type="compositionally biased region" description="Low complexity" evidence="1">
    <location>
        <begin position="376"/>
        <end position="391"/>
    </location>
</feature>
<feature type="compositionally biased region" description="Low complexity" evidence="1">
    <location>
        <begin position="471"/>
        <end position="490"/>
    </location>
</feature>
<proteinExistence type="predicted"/>
<feature type="region of interest" description="Disordered" evidence="1">
    <location>
        <begin position="365"/>
        <end position="401"/>
    </location>
</feature>
<feature type="compositionally biased region" description="Low complexity" evidence="1">
    <location>
        <begin position="97"/>
        <end position="110"/>
    </location>
</feature>
<accession>A0A835W1G9</accession>
<feature type="region of interest" description="Disordered" evidence="1">
    <location>
        <begin position="459"/>
        <end position="492"/>
    </location>
</feature>
<gene>
    <name evidence="2" type="ORF">HXX76_008115</name>
</gene>
<evidence type="ECO:0000313" key="3">
    <source>
        <dbReference type="Proteomes" id="UP000650467"/>
    </source>
</evidence>
<dbReference type="EMBL" id="JAEHOC010000018">
    <property type="protein sequence ID" value="KAG2433753.1"/>
    <property type="molecule type" value="Genomic_DNA"/>
</dbReference>
<comment type="caution">
    <text evidence="2">The sequence shown here is derived from an EMBL/GenBank/DDBJ whole genome shotgun (WGS) entry which is preliminary data.</text>
</comment>
<dbReference type="Proteomes" id="UP000650467">
    <property type="component" value="Unassembled WGS sequence"/>
</dbReference>
<name>A0A835W1G9_CHLIN</name>
<feature type="compositionally biased region" description="Gly residues" evidence="1">
    <location>
        <begin position="558"/>
        <end position="568"/>
    </location>
</feature>
<dbReference type="OrthoDB" id="298939at2759"/>
<evidence type="ECO:0000313" key="2">
    <source>
        <dbReference type="EMBL" id="KAG2433753.1"/>
    </source>
</evidence>
<feature type="region of interest" description="Disordered" evidence="1">
    <location>
        <begin position="97"/>
        <end position="125"/>
    </location>
</feature>
<protein>
    <submittedName>
        <fullName evidence="2">Uncharacterized protein</fullName>
    </submittedName>
</protein>
<feature type="compositionally biased region" description="Low complexity" evidence="1">
    <location>
        <begin position="718"/>
        <end position="734"/>
    </location>
</feature>
<organism evidence="2 3">
    <name type="scientific">Chlamydomonas incerta</name>
    <dbReference type="NCBI Taxonomy" id="51695"/>
    <lineage>
        <taxon>Eukaryota</taxon>
        <taxon>Viridiplantae</taxon>
        <taxon>Chlorophyta</taxon>
        <taxon>core chlorophytes</taxon>
        <taxon>Chlorophyceae</taxon>
        <taxon>CS clade</taxon>
        <taxon>Chlamydomonadales</taxon>
        <taxon>Chlamydomonadaceae</taxon>
        <taxon>Chlamydomonas</taxon>
    </lineage>
</organism>